<comment type="caution">
    <text evidence="1">The sequence shown here is derived from an EMBL/GenBank/DDBJ whole genome shotgun (WGS) entry which is preliminary data.</text>
</comment>
<accession>A0ACC2VC07</accession>
<reference evidence="1" key="1">
    <citation type="submission" date="2023-04" db="EMBL/GenBank/DDBJ databases">
        <title>Draft Genome sequencing of Naganishia species isolated from polar environments using Oxford Nanopore Technology.</title>
        <authorList>
            <person name="Leo P."/>
            <person name="Venkateswaran K."/>
        </authorList>
    </citation>
    <scope>NUCLEOTIDE SEQUENCE</scope>
    <source>
        <strain evidence="1">MNA-CCFEE 5262</strain>
    </source>
</reference>
<gene>
    <name evidence="1" type="ORF">QFC20_006382</name>
</gene>
<sequence length="751" mass="84456">MSPQEPVPSRYKNVRYKSDLYLDEVPTETYVRDAGKFPVVNDDHESIVIDNGTSHLRAGFASHSQPFINEPNQAARFTSRKSVKMAFFGRDCEADSTAKGYVKPVFDGDILLSNELLPIRIRGSPSAAEGVTSPPPAAAAGKGKAKRGGWKDSAAEGESGLVINMGHMSTTLIPVLDGKSMMNRAKRIPWGGSQASELTLKLLQLKYPGFPMRVSPKQANYIAHRTLRFATSYDEELSALSSPTAMASASTSIQFPYPVPEAPQRSEEELAAMAEKRKEQGKKLQEMTRERNRERTEKNQADLLGLKDVWEGKARMSEEEFEDALLSIGYQSEQELVRDIRDLERKVKAARLRAGEVDEEMDEVSSFPLVDVPDAELDPEQVKEKKRQRMMKASYETRVKLKAEKQAERERVAEKERKDDEAREADLHAWAEKLKQDHSATMLRMRERKKRKALLTNRKSAAAQGRMKQISELAADSPVGRKRRRGGDADDGFGADDDDWAVYREIEGTEDIDEEAVDQDHIQDLETRLLKYDPTFTVDDTMEAITNRQSALVHAFLRGNEPQPGVTREEGEDGVPAGNGNSTDAHQPQEEDLAQAYRLHLNVERIRIPEVWFQPSIAGVDCAGVAELAGYLLDSFGEEDKKKMTQCIYVTGGCSLIPNLKSRLERDLTSLLPFRAPLQVITDTTLPASWPVAADWPADPRLSAWQGMAHWSRTEEAQRGRIGRGEWEECGGEWLKEHRWSNWWDEGHYAE</sequence>
<name>A0ACC2VC07_9TREE</name>
<dbReference type="Proteomes" id="UP001230649">
    <property type="component" value="Unassembled WGS sequence"/>
</dbReference>
<organism evidence="1 2">
    <name type="scientific">Naganishia adeliensis</name>
    <dbReference type="NCBI Taxonomy" id="92952"/>
    <lineage>
        <taxon>Eukaryota</taxon>
        <taxon>Fungi</taxon>
        <taxon>Dikarya</taxon>
        <taxon>Basidiomycota</taxon>
        <taxon>Agaricomycotina</taxon>
        <taxon>Tremellomycetes</taxon>
        <taxon>Filobasidiales</taxon>
        <taxon>Filobasidiaceae</taxon>
        <taxon>Naganishia</taxon>
    </lineage>
</organism>
<evidence type="ECO:0000313" key="2">
    <source>
        <dbReference type="Proteomes" id="UP001230649"/>
    </source>
</evidence>
<proteinExistence type="predicted"/>
<keyword evidence="2" id="KW-1185">Reference proteome</keyword>
<evidence type="ECO:0000313" key="1">
    <source>
        <dbReference type="EMBL" id="KAJ9096620.1"/>
    </source>
</evidence>
<dbReference type="EMBL" id="JASBWS010000111">
    <property type="protein sequence ID" value="KAJ9096620.1"/>
    <property type="molecule type" value="Genomic_DNA"/>
</dbReference>
<protein>
    <submittedName>
        <fullName evidence="1">Uncharacterized protein</fullName>
    </submittedName>
</protein>